<accession>A0ABT1NY64</accession>
<proteinExistence type="predicted"/>
<evidence type="ECO:0000313" key="1">
    <source>
        <dbReference type="EMBL" id="MCQ3828821.1"/>
    </source>
</evidence>
<organism evidence="1 2">
    <name type="scientific">Microbulbifer elongatus</name>
    <dbReference type="NCBI Taxonomy" id="86173"/>
    <lineage>
        <taxon>Bacteria</taxon>
        <taxon>Pseudomonadati</taxon>
        <taxon>Pseudomonadota</taxon>
        <taxon>Gammaproteobacteria</taxon>
        <taxon>Cellvibrionales</taxon>
        <taxon>Microbulbiferaceae</taxon>
        <taxon>Microbulbifer</taxon>
    </lineage>
</organism>
<comment type="caution">
    <text evidence="1">The sequence shown here is derived from an EMBL/GenBank/DDBJ whole genome shotgun (WGS) entry which is preliminary data.</text>
</comment>
<protein>
    <submittedName>
        <fullName evidence="1">Uncharacterized protein</fullName>
    </submittedName>
</protein>
<sequence>MTATATKTSPTLEPAFCIRVIVPDDGTDLRLMKALLEEKGITRAHSVSLRAVGMLREARSKRGHLPESALARLVVTVAGESEAEALFAFICETAYLNRNGGGLASLQKLQGASIYALPRELPLDLPKETGHSTEPL</sequence>
<gene>
    <name evidence="1" type="ORF">HXX02_05150</name>
</gene>
<reference evidence="1" key="1">
    <citation type="thesis" date="2020" institute="Technische Universitat Dresden" country="Dresden, Germany">
        <title>The Agarolytic System of Microbulbifer elongatus PORT2, Isolated from Batu Karas, Pangandaran West Java Indonesia.</title>
        <authorList>
            <person name="Anggraeni S.R."/>
        </authorList>
    </citation>
    <scope>NUCLEOTIDE SEQUENCE</scope>
    <source>
        <strain evidence="1">PORT2</strain>
    </source>
</reference>
<evidence type="ECO:0000313" key="2">
    <source>
        <dbReference type="Proteomes" id="UP001205566"/>
    </source>
</evidence>
<keyword evidence="2" id="KW-1185">Reference proteome</keyword>
<dbReference type="EMBL" id="JACASI010000013">
    <property type="protein sequence ID" value="MCQ3828821.1"/>
    <property type="molecule type" value="Genomic_DNA"/>
</dbReference>
<dbReference type="Proteomes" id="UP001205566">
    <property type="component" value="Unassembled WGS sequence"/>
</dbReference>
<dbReference type="RefSeq" id="WP_255873623.1">
    <property type="nucleotide sequence ID" value="NZ_JACASI010000013.1"/>
</dbReference>
<name>A0ABT1NY64_9GAMM</name>